<dbReference type="Proteomes" id="UP000821845">
    <property type="component" value="Chromosome 1"/>
</dbReference>
<dbReference type="EMBL" id="CM023481">
    <property type="protein sequence ID" value="KAH6947946.1"/>
    <property type="molecule type" value="Genomic_DNA"/>
</dbReference>
<proteinExistence type="predicted"/>
<protein>
    <submittedName>
        <fullName evidence="1">Uncharacterized protein</fullName>
    </submittedName>
</protein>
<accession>A0ACB7TP99</accession>
<sequence length="751" mass="81053">MQPSDYCHERHQSGQACNDFDGTAGYVNRQYPGRFCAPFRGSRPPFRFGRWGGGAPFRGGAPSSFCYRPPCAFRGRPPPPYAPRCRPLYSFRPQRFQSPSPYFGRACYQSCRGRLDSSPSYKEYSDGAQTGHCPSPQASGSKLLSQSDARNKLTHQVQDSAPLERTISTAGAKRSPVRCRSPTPTKQHANGSGSPAKRIEPHDSTNVAKVQACSDLSSRQHACTSKTRTSDSSAAKVQTPVKTNGKASSSYKLKSVVHVPAKKSAQTSQTTDSKRTTEDSKGKKEIRISSSDTLSFPTSKNGKVANTCTKSSLNDPRYNRKRNSNIQLHTTTSPEQSVDNSAGAGHRGPSPDSTTPPCPKRIRKESTRQDTSIGETGSSVSKVAAISSDKTSKVVLPESASTNSISSPTADCVRTKCNDEALTESLHGSVGSGSGANCAVCNVIPAASALDGEIDEATEVRVGTCCTPRQCDAESAGGFIVNPLASFLESGERGIAAIQQWLAVSPRSNTSGHVPEYRTVSCKQDSFSAQESVDDKSTIPPEIPEPDIVHSPKPGTSHTTGPDLLQNTADHGISAPPGTTGGIDSDQETASYATTESEDEDCIIVKWETTTSRARQRCSDMANPGTSTCASTSGRCSTQAMRPTEQAGFAMSLEDILFELDSYTALCVLDFCEDQFAKKQVYALYLDGRRSNEKSTYTQKIKKIASAAVERRRVLWKCSTGVLRKLSKLRWSFPQVGCVPRISELYELEKR</sequence>
<evidence type="ECO:0000313" key="2">
    <source>
        <dbReference type="Proteomes" id="UP000821845"/>
    </source>
</evidence>
<comment type="caution">
    <text evidence="1">The sequence shown here is derived from an EMBL/GenBank/DDBJ whole genome shotgun (WGS) entry which is preliminary data.</text>
</comment>
<organism evidence="1 2">
    <name type="scientific">Hyalomma asiaticum</name>
    <name type="common">Tick</name>
    <dbReference type="NCBI Taxonomy" id="266040"/>
    <lineage>
        <taxon>Eukaryota</taxon>
        <taxon>Metazoa</taxon>
        <taxon>Ecdysozoa</taxon>
        <taxon>Arthropoda</taxon>
        <taxon>Chelicerata</taxon>
        <taxon>Arachnida</taxon>
        <taxon>Acari</taxon>
        <taxon>Parasitiformes</taxon>
        <taxon>Ixodida</taxon>
        <taxon>Ixodoidea</taxon>
        <taxon>Ixodidae</taxon>
        <taxon>Hyalomminae</taxon>
        <taxon>Hyalomma</taxon>
    </lineage>
</organism>
<gene>
    <name evidence="1" type="ORF">HPB50_022129</name>
</gene>
<reference evidence="1" key="1">
    <citation type="submission" date="2020-05" db="EMBL/GenBank/DDBJ databases">
        <title>Large-scale comparative analyses of tick genomes elucidate their genetic diversity and vector capacities.</title>
        <authorList>
            <person name="Jia N."/>
            <person name="Wang J."/>
            <person name="Shi W."/>
            <person name="Du L."/>
            <person name="Sun Y."/>
            <person name="Zhan W."/>
            <person name="Jiang J."/>
            <person name="Wang Q."/>
            <person name="Zhang B."/>
            <person name="Ji P."/>
            <person name="Sakyi L.B."/>
            <person name="Cui X."/>
            <person name="Yuan T."/>
            <person name="Jiang B."/>
            <person name="Yang W."/>
            <person name="Lam T.T.-Y."/>
            <person name="Chang Q."/>
            <person name="Ding S."/>
            <person name="Wang X."/>
            <person name="Zhu J."/>
            <person name="Ruan X."/>
            <person name="Zhao L."/>
            <person name="Wei J."/>
            <person name="Que T."/>
            <person name="Du C."/>
            <person name="Cheng J."/>
            <person name="Dai P."/>
            <person name="Han X."/>
            <person name="Huang E."/>
            <person name="Gao Y."/>
            <person name="Liu J."/>
            <person name="Shao H."/>
            <person name="Ye R."/>
            <person name="Li L."/>
            <person name="Wei W."/>
            <person name="Wang X."/>
            <person name="Wang C."/>
            <person name="Yang T."/>
            <person name="Huo Q."/>
            <person name="Li W."/>
            <person name="Guo W."/>
            <person name="Chen H."/>
            <person name="Zhou L."/>
            <person name="Ni X."/>
            <person name="Tian J."/>
            <person name="Zhou Y."/>
            <person name="Sheng Y."/>
            <person name="Liu T."/>
            <person name="Pan Y."/>
            <person name="Xia L."/>
            <person name="Li J."/>
            <person name="Zhao F."/>
            <person name="Cao W."/>
        </authorList>
    </citation>
    <scope>NUCLEOTIDE SEQUENCE</scope>
    <source>
        <strain evidence="1">Hyas-2018</strain>
    </source>
</reference>
<keyword evidence="2" id="KW-1185">Reference proteome</keyword>
<evidence type="ECO:0000313" key="1">
    <source>
        <dbReference type="EMBL" id="KAH6947946.1"/>
    </source>
</evidence>
<name>A0ACB7TP99_HYAAI</name>